<dbReference type="GO" id="GO:0005829">
    <property type="term" value="C:cytosol"/>
    <property type="evidence" value="ECO:0007669"/>
    <property type="project" value="TreeGrafter"/>
</dbReference>
<evidence type="ECO:0000313" key="2">
    <source>
        <dbReference type="EMBL" id="CDO52254.1"/>
    </source>
</evidence>
<proteinExistence type="predicted"/>
<feature type="compositionally biased region" description="Basic and acidic residues" evidence="1">
    <location>
        <begin position="200"/>
        <end position="212"/>
    </location>
</feature>
<evidence type="ECO:0008006" key="4">
    <source>
        <dbReference type="Google" id="ProtNLM"/>
    </source>
</evidence>
<keyword evidence="3" id="KW-1185">Reference proteome</keyword>
<protein>
    <recommendedName>
        <fullName evidence="4">Ubiquitin-conjugating enzyme E2-binding protein</fullName>
    </recommendedName>
</protein>
<dbReference type="PANTHER" id="PTHR31531">
    <property type="entry name" value="E3 UBIQUITIN-PROTEIN LIGASE E3D FAMILY MEMBER"/>
    <property type="match status" value="1"/>
</dbReference>
<comment type="caution">
    <text evidence="2">The sequence shown here is derived from an EMBL/GenBank/DDBJ whole genome shotgun (WGS) entry which is preliminary data.</text>
</comment>
<dbReference type="GO" id="GO:0043161">
    <property type="term" value="P:proteasome-mediated ubiquitin-dependent protein catabolic process"/>
    <property type="evidence" value="ECO:0007669"/>
    <property type="project" value="TreeGrafter"/>
</dbReference>
<feature type="region of interest" description="Disordered" evidence="1">
    <location>
        <begin position="200"/>
        <end position="220"/>
    </location>
</feature>
<dbReference type="GO" id="GO:0031624">
    <property type="term" value="F:ubiquitin conjugating enzyme binding"/>
    <property type="evidence" value="ECO:0007669"/>
    <property type="project" value="TreeGrafter"/>
</dbReference>
<evidence type="ECO:0000313" key="3">
    <source>
        <dbReference type="Proteomes" id="UP000242525"/>
    </source>
</evidence>
<dbReference type="GO" id="GO:0000209">
    <property type="term" value="P:protein polyubiquitination"/>
    <property type="evidence" value="ECO:0007669"/>
    <property type="project" value="TreeGrafter"/>
</dbReference>
<reference evidence="2" key="1">
    <citation type="submission" date="2014-03" db="EMBL/GenBank/DDBJ databases">
        <authorList>
            <person name="Casaregola S."/>
        </authorList>
    </citation>
    <scope>NUCLEOTIDE SEQUENCE [LARGE SCALE GENOMIC DNA]</scope>
    <source>
        <strain evidence="2">CLIB 918</strain>
    </source>
</reference>
<dbReference type="AlphaFoldDB" id="A0A0J9X561"/>
<dbReference type="GO" id="GO:0030332">
    <property type="term" value="F:cyclin binding"/>
    <property type="evidence" value="ECO:0007669"/>
    <property type="project" value="TreeGrafter"/>
</dbReference>
<evidence type="ECO:0000256" key="1">
    <source>
        <dbReference type="SAM" id="MobiDB-lite"/>
    </source>
</evidence>
<dbReference type="Proteomes" id="UP000242525">
    <property type="component" value="Unassembled WGS sequence"/>
</dbReference>
<name>A0A0J9X561_GEOCN</name>
<dbReference type="GO" id="GO:0061630">
    <property type="term" value="F:ubiquitin protein ligase activity"/>
    <property type="evidence" value="ECO:0007669"/>
    <property type="project" value="TreeGrafter"/>
</dbReference>
<dbReference type="GO" id="GO:0005634">
    <property type="term" value="C:nucleus"/>
    <property type="evidence" value="ECO:0007669"/>
    <property type="project" value="TreeGrafter"/>
</dbReference>
<dbReference type="OrthoDB" id="386949at2759"/>
<dbReference type="GO" id="GO:0000151">
    <property type="term" value="C:ubiquitin ligase complex"/>
    <property type="evidence" value="ECO:0007669"/>
    <property type="project" value="TreeGrafter"/>
</dbReference>
<dbReference type="PANTHER" id="PTHR31531:SF2">
    <property type="entry name" value="E3 UBIQUITIN-PROTEIN LIGASE E3D"/>
    <property type="match status" value="1"/>
</dbReference>
<accession>A0A0J9X561</accession>
<dbReference type="Pfam" id="PF09814">
    <property type="entry name" value="HECT_2"/>
    <property type="match status" value="1"/>
</dbReference>
<sequence length="458" mass="51521">MTKTADIATTATTTQDYVYVAEYLQRIGTISLIISLQPGFSASHIQFPDKPSRTINLVYSQSRCDNKSPPTDELSSPIDLPVEFALRFAGTLKKLSGGRTELLSIRTDPQQDLNKQLNEKLSFLDDGQDSNPWSIKQLKRLETKSKIDGSIANAAQFKCKSCESKLISSETITTWKALPSETWAEMMDFWHCHKPSDDGGHNHSHAHSDVPDSKTTTTAEPVPSFNPSYAVSSFEAYPSTALVGLSYILFHRSHFTPESFTELSDIDGARFPLLTCRSCNAWLGYVDSLQTFRVFKWNLTLVSDSTLLLPSLYPDYLFLSATIAELISSHGIYTFSLLEEDYNPDTKSLKADDRELALIWIFNPDIHYCTNANDCSPAVSESETTITTERGYKVFYSIDPTVMPELKETRGEIEQLYFPRKVIDSVLTHLDNNSKLYPPEVKTIGNKNWNVSILDRLK</sequence>
<dbReference type="GO" id="GO:0006513">
    <property type="term" value="P:protein monoubiquitination"/>
    <property type="evidence" value="ECO:0007669"/>
    <property type="project" value="TreeGrafter"/>
</dbReference>
<dbReference type="STRING" id="1173061.A0A0J9X561"/>
<dbReference type="GO" id="GO:0051865">
    <property type="term" value="P:protein autoubiquitination"/>
    <property type="evidence" value="ECO:0007669"/>
    <property type="project" value="TreeGrafter"/>
</dbReference>
<dbReference type="EMBL" id="CCBN010000002">
    <property type="protein sequence ID" value="CDO52254.1"/>
    <property type="molecule type" value="Genomic_DNA"/>
</dbReference>
<organism evidence="2 3">
    <name type="scientific">Geotrichum candidum</name>
    <name type="common">Oospora lactis</name>
    <name type="synonym">Dipodascus geotrichum</name>
    <dbReference type="NCBI Taxonomy" id="1173061"/>
    <lineage>
        <taxon>Eukaryota</taxon>
        <taxon>Fungi</taxon>
        <taxon>Dikarya</taxon>
        <taxon>Ascomycota</taxon>
        <taxon>Saccharomycotina</taxon>
        <taxon>Dipodascomycetes</taxon>
        <taxon>Dipodascales</taxon>
        <taxon>Dipodascaceae</taxon>
        <taxon>Geotrichum</taxon>
    </lineage>
</organism>
<gene>
    <name evidence="2" type="ORF">BN980_GECA02s08073g</name>
</gene>
<dbReference type="InterPro" id="IPR019193">
    <property type="entry name" value="UBQ-conj_enz_E2-bd_prot"/>
</dbReference>